<dbReference type="InParanoid" id="G3H3M7"/>
<keyword evidence="1" id="KW-0472">Membrane</keyword>
<proteinExistence type="predicted"/>
<dbReference type="Proteomes" id="UP000001075">
    <property type="component" value="Unassembled WGS sequence"/>
</dbReference>
<dbReference type="EMBL" id="JH000127">
    <property type="protein sequence ID" value="EGW02166.1"/>
    <property type="molecule type" value="Genomic_DNA"/>
</dbReference>
<accession>G3H3M7</accession>
<dbReference type="AlphaFoldDB" id="G3H3M7"/>
<evidence type="ECO:0000313" key="2">
    <source>
        <dbReference type="EMBL" id="EGW02166.1"/>
    </source>
</evidence>
<organism evidence="2 3">
    <name type="scientific">Cricetulus griseus</name>
    <name type="common">Chinese hamster</name>
    <name type="synonym">Cricetulus barabensis griseus</name>
    <dbReference type="NCBI Taxonomy" id="10029"/>
    <lineage>
        <taxon>Eukaryota</taxon>
        <taxon>Metazoa</taxon>
        <taxon>Chordata</taxon>
        <taxon>Craniata</taxon>
        <taxon>Vertebrata</taxon>
        <taxon>Euteleostomi</taxon>
        <taxon>Mammalia</taxon>
        <taxon>Eutheria</taxon>
        <taxon>Euarchontoglires</taxon>
        <taxon>Glires</taxon>
        <taxon>Rodentia</taxon>
        <taxon>Myomorpha</taxon>
        <taxon>Muroidea</taxon>
        <taxon>Cricetidae</taxon>
        <taxon>Cricetinae</taxon>
        <taxon>Cricetulus</taxon>
    </lineage>
</organism>
<name>G3H3M7_CRIGR</name>
<keyword evidence="1" id="KW-1133">Transmembrane helix</keyword>
<gene>
    <name evidence="2" type="ORF">I79_004816</name>
</gene>
<feature type="transmembrane region" description="Helical" evidence="1">
    <location>
        <begin position="27"/>
        <end position="45"/>
    </location>
</feature>
<evidence type="ECO:0000256" key="1">
    <source>
        <dbReference type="SAM" id="Phobius"/>
    </source>
</evidence>
<keyword evidence="1" id="KW-0812">Transmembrane</keyword>
<evidence type="ECO:0000313" key="3">
    <source>
        <dbReference type="Proteomes" id="UP000001075"/>
    </source>
</evidence>
<reference evidence="3" key="1">
    <citation type="journal article" date="2011" name="Nat. Biotechnol.">
        <title>The genomic sequence of the Chinese hamster ovary (CHO)-K1 cell line.</title>
        <authorList>
            <person name="Xu X."/>
            <person name="Nagarajan H."/>
            <person name="Lewis N.E."/>
            <person name="Pan S."/>
            <person name="Cai Z."/>
            <person name="Liu X."/>
            <person name="Chen W."/>
            <person name="Xie M."/>
            <person name="Wang W."/>
            <person name="Hammond S."/>
            <person name="Andersen M.R."/>
            <person name="Neff N."/>
            <person name="Passarelli B."/>
            <person name="Koh W."/>
            <person name="Fan H.C."/>
            <person name="Wang J."/>
            <person name="Gui Y."/>
            <person name="Lee K.H."/>
            <person name="Betenbaugh M.J."/>
            <person name="Quake S.R."/>
            <person name="Famili I."/>
            <person name="Palsson B.O."/>
            <person name="Wang J."/>
        </authorList>
    </citation>
    <scope>NUCLEOTIDE SEQUENCE [LARGE SCALE GENOMIC DNA]</scope>
    <source>
        <strain evidence="3">CHO K1 cell line</strain>
    </source>
</reference>
<protein>
    <submittedName>
        <fullName evidence="2">Uncharacterized protein</fullName>
    </submittedName>
</protein>
<sequence>MKCFNKTLLLQLPGMHSLCFADTVDTYVLLVVSMPCFFISMFTYCRSAKRYSV</sequence>